<gene>
    <name evidence="2" type="ORF">M422DRAFT_253129</name>
</gene>
<evidence type="ECO:0000313" key="2">
    <source>
        <dbReference type="EMBL" id="KIJ43551.1"/>
    </source>
</evidence>
<evidence type="ECO:0000313" key="3">
    <source>
        <dbReference type="Proteomes" id="UP000054279"/>
    </source>
</evidence>
<dbReference type="GO" id="GO:0001716">
    <property type="term" value="F:L-amino-acid oxidase activity"/>
    <property type="evidence" value="ECO:0007669"/>
    <property type="project" value="TreeGrafter"/>
</dbReference>
<sequence length="641" mass="71089">MGLNERYKDNSDLFAHYGRQIIQSRNPSLPTLPLPPIIQAALKRGEIPSSRVKSHATVREVTPIGIIGAGVGGLYCGLILQSLGIPFEILESRTRTGGRLYTHKFQKGQTYDYFDVGAMRYPLPPTNESGDYENGVMKRLGELCNYLQLQNKLIPYHFDSVSGPTYQYYNGVRGTSAESPKPDFRAKEMGVSQPYIDVGGDAIMSDVYLDFLLRLQNDIETGETSGWEHLKKFDAYSLRAYLAFEYTPSSNLGLPTPKGLPIDVINWLETFQNSTGSFDTAFTEGVLDAMAFNEFGDEVGSHVDWKCFDGGSQVLSNAMAEKIGPAAIILGATVTSIAPADPSNDDSLMNVTYTAQDGSIYTRQYAHVISTIPLPSLRIMDISQCGLTPMQSTALRMLQYGPSIKIGIRFTSDWWKTGDNELGQKLDIVGGQSSTDLPVRTVVYPSYGHVGQEPSHVLIASYCWTSDAARIAALFKKDANPPYDPRLETVVLSNLATLHNVSLKFLRSQFIEMYPWDWNLDAHTGGAFAYFGPGQFESLYDSLNLPTPNGKLHFASELLSIRHAWVVGALDSSWRAVLGYLLCTQSSKINDFLDTWGYNEEWATSAPSQRDGGRVGHDNNLLLKHLFHRRPHIFEGMETST</sequence>
<dbReference type="Gene3D" id="3.50.50.60">
    <property type="entry name" value="FAD/NAD(P)-binding domain"/>
    <property type="match status" value="1"/>
</dbReference>
<dbReference type="PANTHER" id="PTHR10742:SF342">
    <property type="entry name" value="AMINE OXIDASE"/>
    <property type="match status" value="1"/>
</dbReference>
<dbReference type="SUPFAM" id="SSF54373">
    <property type="entry name" value="FAD-linked reductases, C-terminal domain"/>
    <property type="match status" value="1"/>
</dbReference>
<dbReference type="Gene3D" id="1.10.10.1620">
    <property type="match status" value="1"/>
</dbReference>
<dbReference type="OrthoDB" id="7777654at2759"/>
<dbReference type="Gene3D" id="3.90.660.10">
    <property type="match status" value="2"/>
</dbReference>
<protein>
    <recommendedName>
        <fullName evidence="1">Amine oxidase domain-containing protein</fullName>
    </recommendedName>
</protein>
<dbReference type="SUPFAM" id="SSF51905">
    <property type="entry name" value="FAD/NAD(P)-binding domain"/>
    <property type="match status" value="1"/>
</dbReference>
<dbReference type="AlphaFoldDB" id="A0A0C9VYK8"/>
<dbReference type="InterPro" id="IPR036188">
    <property type="entry name" value="FAD/NAD-bd_sf"/>
</dbReference>
<dbReference type="GO" id="GO:0009063">
    <property type="term" value="P:amino acid catabolic process"/>
    <property type="evidence" value="ECO:0007669"/>
    <property type="project" value="TreeGrafter"/>
</dbReference>
<proteinExistence type="predicted"/>
<keyword evidence="3" id="KW-1185">Reference proteome</keyword>
<evidence type="ECO:0000259" key="1">
    <source>
        <dbReference type="Pfam" id="PF01593"/>
    </source>
</evidence>
<dbReference type="Pfam" id="PF01593">
    <property type="entry name" value="Amino_oxidase"/>
    <property type="match status" value="1"/>
</dbReference>
<feature type="domain" description="Amine oxidase" evidence="1">
    <location>
        <begin position="72"/>
        <end position="576"/>
    </location>
</feature>
<dbReference type="InterPro" id="IPR002937">
    <property type="entry name" value="Amino_oxidase"/>
</dbReference>
<dbReference type="Proteomes" id="UP000054279">
    <property type="component" value="Unassembled WGS sequence"/>
</dbReference>
<dbReference type="InterPro" id="IPR050281">
    <property type="entry name" value="Flavin_monoamine_oxidase"/>
</dbReference>
<dbReference type="PANTHER" id="PTHR10742">
    <property type="entry name" value="FLAVIN MONOAMINE OXIDASE"/>
    <property type="match status" value="1"/>
</dbReference>
<dbReference type="HOGENOM" id="CLU_004498_8_1_1"/>
<organism evidence="2 3">
    <name type="scientific">Sphaerobolus stellatus (strain SS14)</name>
    <dbReference type="NCBI Taxonomy" id="990650"/>
    <lineage>
        <taxon>Eukaryota</taxon>
        <taxon>Fungi</taxon>
        <taxon>Dikarya</taxon>
        <taxon>Basidiomycota</taxon>
        <taxon>Agaricomycotina</taxon>
        <taxon>Agaricomycetes</taxon>
        <taxon>Phallomycetidae</taxon>
        <taxon>Geastrales</taxon>
        <taxon>Sphaerobolaceae</taxon>
        <taxon>Sphaerobolus</taxon>
    </lineage>
</organism>
<dbReference type="EMBL" id="KN837122">
    <property type="protein sequence ID" value="KIJ43551.1"/>
    <property type="molecule type" value="Genomic_DNA"/>
</dbReference>
<reference evidence="2 3" key="1">
    <citation type="submission" date="2014-06" db="EMBL/GenBank/DDBJ databases">
        <title>Evolutionary Origins and Diversification of the Mycorrhizal Mutualists.</title>
        <authorList>
            <consortium name="DOE Joint Genome Institute"/>
            <consortium name="Mycorrhizal Genomics Consortium"/>
            <person name="Kohler A."/>
            <person name="Kuo A."/>
            <person name="Nagy L.G."/>
            <person name="Floudas D."/>
            <person name="Copeland A."/>
            <person name="Barry K.W."/>
            <person name="Cichocki N."/>
            <person name="Veneault-Fourrey C."/>
            <person name="LaButti K."/>
            <person name="Lindquist E.A."/>
            <person name="Lipzen A."/>
            <person name="Lundell T."/>
            <person name="Morin E."/>
            <person name="Murat C."/>
            <person name="Riley R."/>
            <person name="Ohm R."/>
            <person name="Sun H."/>
            <person name="Tunlid A."/>
            <person name="Henrissat B."/>
            <person name="Grigoriev I.V."/>
            <person name="Hibbett D.S."/>
            <person name="Martin F."/>
        </authorList>
    </citation>
    <scope>NUCLEOTIDE SEQUENCE [LARGE SCALE GENOMIC DNA]</scope>
    <source>
        <strain evidence="2 3">SS14</strain>
    </source>
</reference>
<name>A0A0C9VYK8_SPHS4</name>
<accession>A0A0C9VYK8</accession>